<evidence type="ECO:0000259" key="3">
    <source>
        <dbReference type="SMART" id="SM01007"/>
    </source>
</evidence>
<dbReference type="InterPro" id="IPR050197">
    <property type="entry name" value="Aldolase_class_II_sugar_metab"/>
</dbReference>
<accession>A0A544TJ34</accession>
<feature type="domain" description="Class II aldolase/adducin N-terminal" evidence="3">
    <location>
        <begin position="35"/>
        <end position="230"/>
    </location>
</feature>
<dbReference type="SMART" id="SM01007">
    <property type="entry name" value="Aldolase_II"/>
    <property type="match status" value="1"/>
</dbReference>
<dbReference type="GO" id="GO:0019323">
    <property type="term" value="P:pentose catabolic process"/>
    <property type="evidence" value="ECO:0007669"/>
    <property type="project" value="TreeGrafter"/>
</dbReference>
<organism evidence="4 5">
    <name type="scientific">Psychrobacillus soli</name>
    <dbReference type="NCBI Taxonomy" id="1543965"/>
    <lineage>
        <taxon>Bacteria</taxon>
        <taxon>Bacillati</taxon>
        <taxon>Bacillota</taxon>
        <taxon>Bacilli</taxon>
        <taxon>Bacillales</taxon>
        <taxon>Bacillaceae</taxon>
        <taxon>Psychrobacillus</taxon>
    </lineage>
</organism>
<evidence type="ECO:0000313" key="5">
    <source>
        <dbReference type="Proteomes" id="UP000318937"/>
    </source>
</evidence>
<dbReference type="GO" id="GO:0005829">
    <property type="term" value="C:cytosol"/>
    <property type="evidence" value="ECO:0007669"/>
    <property type="project" value="TreeGrafter"/>
</dbReference>
<keyword evidence="1" id="KW-0479">Metal-binding</keyword>
<dbReference type="InterPro" id="IPR001303">
    <property type="entry name" value="Aldolase_II/adducin_N"/>
</dbReference>
<gene>
    <name evidence="4" type="ORF">FG383_05260</name>
</gene>
<evidence type="ECO:0000313" key="4">
    <source>
        <dbReference type="EMBL" id="TQR17462.1"/>
    </source>
</evidence>
<evidence type="ECO:0000256" key="2">
    <source>
        <dbReference type="ARBA" id="ARBA00023239"/>
    </source>
</evidence>
<keyword evidence="5" id="KW-1185">Reference proteome</keyword>
<keyword evidence="2" id="KW-0456">Lyase</keyword>
<evidence type="ECO:0000256" key="1">
    <source>
        <dbReference type="ARBA" id="ARBA00022723"/>
    </source>
</evidence>
<name>A0A544TJ34_9BACI</name>
<dbReference type="InterPro" id="IPR036409">
    <property type="entry name" value="Aldolase_II/adducin_N_sf"/>
</dbReference>
<dbReference type="Pfam" id="PF00596">
    <property type="entry name" value="Aldolase_II"/>
    <property type="match status" value="1"/>
</dbReference>
<dbReference type="SUPFAM" id="SSF53639">
    <property type="entry name" value="AraD/HMP-PK domain-like"/>
    <property type="match status" value="1"/>
</dbReference>
<reference evidence="4 5" key="1">
    <citation type="submission" date="2019-05" db="EMBL/GenBank/DDBJ databases">
        <title>Psychrobacillus vulpis sp. nov., a new species isolated from feces of a red fox that inhabits in The Tablas de Daimiel Natural Park, Albacete, Spain.</title>
        <authorList>
            <person name="Rodriguez M."/>
            <person name="Reina J.C."/>
            <person name="Bejar V."/>
            <person name="Llamas I."/>
        </authorList>
    </citation>
    <scope>NUCLEOTIDE SEQUENCE [LARGE SCALE GENOMIC DNA]</scope>
    <source>
        <strain evidence="4 5">NHI-2</strain>
    </source>
</reference>
<dbReference type="Proteomes" id="UP000318937">
    <property type="component" value="Unassembled WGS sequence"/>
</dbReference>
<dbReference type="AlphaFoldDB" id="A0A544TJ34"/>
<dbReference type="OrthoDB" id="9774430at2"/>
<dbReference type="GO" id="GO:0046872">
    <property type="term" value="F:metal ion binding"/>
    <property type="evidence" value="ECO:0007669"/>
    <property type="project" value="UniProtKB-KW"/>
</dbReference>
<dbReference type="RefSeq" id="WP_142605805.1">
    <property type="nucleotide sequence ID" value="NZ_VDGG01000008.1"/>
</dbReference>
<dbReference type="PANTHER" id="PTHR22789">
    <property type="entry name" value="FUCULOSE PHOSPHATE ALDOLASE"/>
    <property type="match status" value="1"/>
</dbReference>
<dbReference type="PANTHER" id="PTHR22789:SF0">
    <property type="entry name" value="3-OXO-TETRONATE 4-PHOSPHATE DECARBOXYLASE-RELATED"/>
    <property type="match status" value="1"/>
</dbReference>
<protein>
    <recommendedName>
        <fullName evidence="3">Class II aldolase/adducin N-terminal domain-containing protein</fullName>
    </recommendedName>
</protein>
<sequence length="566" mass="63780">MSRYFWWQYCVDDHVGGVFIVNERFTIQGDSEISKLVNRSRLLGKDPSLVLYGGGNTSSKMEETDHLGRKRTILRIKGSGCDLRTITEQDFSGLYLEELLPLIDLDNMSDEDMVDYLGRCMVSAAERRPSIETLLHAFIEALHVDHVHSDAICTLTNYENAEKIIYEVLGKDVAFVPYCRPGFKLSKIVQQFSKNYAVVLEHHGLVTWGNTHEESYLKTIELEEKAKEYINNHKFKKEKNRLDTLKMDSRTTLLLRLRGQLSQKQKQILTIDENQLELANRKDVEKIATGGRSTLEHILRIGKDSLVVSDSADCKQAIQSYRESYTNFFHQFQHRLPKGFNMHENIDPKVGLIPGVGCFGAGISLATAKRNTEIARHTHEAMANVLDLFNTSKNLTEEEAFDIDYWPLELYKLSLSPTVPNMAGYIFAFFGINNEHEGLILEKLLKKGAHVIVASPYTERLGDMLDTYKNQVVLTGNNHFEEAIQKAILHFGGLDGVFMGEKATLSNEQVNKLNEVFETQAITGVIIKANERSLNMDGSHELNSTSVISASANQTALAGILSILGN</sequence>
<dbReference type="GO" id="GO:0016832">
    <property type="term" value="F:aldehyde-lyase activity"/>
    <property type="evidence" value="ECO:0007669"/>
    <property type="project" value="TreeGrafter"/>
</dbReference>
<proteinExistence type="predicted"/>
<comment type="caution">
    <text evidence="4">The sequence shown here is derived from an EMBL/GenBank/DDBJ whole genome shotgun (WGS) entry which is preliminary data.</text>
</comment>
<dbReference type="Gene3D" id="3.40.225.10">
    <property type="entry name" value="Class II aldolase/adducin N-terminal domain"/>
    <property type="match status" value="1"/>
</dbReference>
<dbReference type="EMBL" id="VDGG01000008">
    <property type="protein sequence ID" value="TQR17462.1"/>
    <property type="molecule type" value="Genomic_DNA"/>
</dbReference>